<dbReference type="EMBL" id="JAENIK010000008">
    <property type="protein sequence ID" value="MBK1815383.1"/>
    <property type="molecule type" value="Genomic_DNA"/>
</dbReference>
<keyword evidence="2" id="KW-1185">Reference proteome</keyword>
<reference evidence="1" key="1">
    <citation type="submission" date="2021-01" db="EMBL/GenBank/DDBJ databases">
        <title>Modified the classification status of verrucomicrobia.</title>
        <authorList>
            <person name="Feng X."/>
        </authorList>
    </citation>
    <scope>NUCLEOTIDE SEQUENCE</scope>
    <source>
        <strain evidence="1">JCM 18052</strain>
    </source>
</reference>
<name>A0A934R3H1_9BACT</name>
<dbReference type="Proteomes" id="UP000600139">
    <property type="component" value="Unassembled WGS sequence"/>
</dbReference>
<dbReference type="AlphaFoldDB" id="A0A934R3H1"/>
<evidence type="ECO:0000313" key="1">
    <source>
        <dbReference type="EMBL" id="MBK1815383.1"/>
    </source>
</evidence>
<organism evidence="1 2">
    <name type="scientific">Luteolibacter yonseiensis</name>
    <dbReference type="NCBI Taxonomy" id="1144680"/>
    <lineage>
        <taxon>Bacteria</taxon>
        <taxon>Pseudomonadati</taxon>
        <taxon>Verrucomicrobiota</taxon>
        <taxon>Verrucomicrobiia</taxon>
        <taxon>Verrucomicrobiales</taxon>
        <taxon>Verrucomicrobiaceae</taxon>
        <taxon>Luteolibacter</taxon>
    </lineage>
</organism>
<protein>
    <submittedName>
        <fullName evidence="1">Uncharacterized protein</fullName>
    </submittedName>
</protein>
<gene>
    <name evidence="1" type="ORF">JIN84_07145</name>
</gene>
<accession>A0A934R3H1</accession>
<sequence length="248" mass="26930">MPTRSQLLLAALAFSVSLVPVCGCEVKINSDPAFAKSPGLKIKEVSVEYKEELDLMVFSMNLEGPAGKTVPKAVGGLDGAPVLAYVFPTTLKAADVGMGNAEGIVALAITSHPDFDDTPLWDEDANGKYDDDKVIYHTHWALLAKDERVPGGLAVKEFKKEDKSVVLPPTNCGMPMYLDAAGHSVVERGNTLRAIVPAYYLRNRTKFKFDGVTCYMQVNTSCMAKPMLGVYEVYSVASKDLSLPYQTK</sequence>
<proteinExistence type="predicted"/>
<evidence type="ECO:0000313" key="2">
    <source>
        <dbReference type="Proteomes" id="UP000600139"/>
    </source>
</evidence>
<dbReference type="RefSeq" id="WP_200350344.1">
    <property type="nucleotide sequence ID" value="NZ_BAABHZ010000012.1"/>
</dbReference>
<comment type="caution">
    <text evidence="1">The sequence shown here is derived from an EMBL/GenBank/DDBJ whole genome shotgun (WGS) entry which is preliminary data.</text>
</comment>